<dbReference type="InterPro" id="IPR001763">
    <property type="entry name" value="Rhodanese-like_dom"/>
</dbReference>
<dbReference type="Gene3D" id="3.40.250.10">
    <property type="entry name" value="Rhodanese-like domain"/>
    <property type="match status" value="1"/>
</dbReference>
<dbReference type="STRING" id="1802485.A2V97_02875"/>
<dbReference type="PANTHER" id="PTHR44086:SF13">
    <property type="entry name" value="THIOSULFATE SULFURTRANSFERASE PSPE"/>
    <property type="match status" value="1"/>
</dbReference>
<dbReference type="PANTHER" id="PTHR44086">
    <property type="entry name" value="THIOSULFATE SULFURTRANSFERASE RDL2, MITOCHONDRIAL-RELATED"/>
    <property type="match status" value="1"/>
</dbReference>
<evidence type="ECO:0000259" key="1">
    <source>
        <dbReference type="PROSITE" id="PS50206"/>
    </source>
</evidence>
<gene>
    <name evidence="2" type="ORF">A2V97_02875</name>
</gene>
<protein>
    <recommendedName>
        <fullName evidence="1">Rhodanese domain-containing protein</fullName>
    </recommendedName>
</protein>
<sequence>MAKAKFHFKKISKRLKKVPLVVALPILFASFFLLGIYAGTAKDKITSIFRIPPTLLISASEKVSVSELKNKLNNKDFTFINVHTPYEGEIAGTDMFMEYDGIVAAKAKLPQDKNTEIILYCKTGRMSAEALLTLKKLGYVNVKHLEGGMKAWEKSGEKLFDLSDLPGKVLPEAGFTLPLSWGDIGPRLVALGVIDADKFENGVKLTDEQKKILREGGDIPISIDMKNGQFVVDMLWALGLAQKSIVYTEGPLGKEYAGRVGNFASTGGWSLARGDAVNYLNKFDLIPLTSEQQRRVGEIAKGVFRPCCGNSTWFPDCNHGMAALAAIELLVSKGTLSDEEIYKEVLKLNSFWFPDTYLTTATYFARQGIAWADVSAKEVLGEAYSSAKGAADIYAKVGPVQFKGGAGGSCGA</sequence>
<dbReference type="InterPro" id="IPR036873">
    <property type="entry name" value="Rhodanese-like_dom_sf"/>
</dbReference>
<dbReference type="GO" id="GO:0004792">
    <property type="term" value="F:thiosulfate-cyanide sulfurtransferase activity"/>
    <property type="evidence" value="ECO:0007669"/>
    <property type="project" value="TreeGrafter"/>
</dbReference>
<dbReference type="SUPFAM" id="SSF52821">
    <property type="entry name" value="Rhodanese/Cell cycle control phosphatase"/>
    <property type="match status" value="1"/>
</dbReference>
<evidence type="ECO:0000313" key="2">
    <source>
        <dbReference type="EMBL" id="OGM15700.1"/>
    </source>
</evidence>
<organism evidence="2 3">
    <name type="scientific">Candidatus Woesebacteria bacterium RBG_16_42_24</name>
    <dbReference type="NCBI Taxonomy" id="1802485"/>
    <lineage>
        <taxon>Bacteria</taxon>
        <taxon>Candidatus Woeseibacteriota</taxon>
    </lineage>
</organism>
<dbReference type="SMART" id="SM00450">
    <property type="entry name" value="RHOD"/>
    <property type="match status" value="1"/>
</dbReference>
<proteinExistence type="predicted"/>
<dbReference type="CDD" id="cd00158">
    <property type="entry name" value="RHOD"/>
    <property type="match status" value="1"/>
</dbReference>
<dbReference type="EMBL" id="MGFX01000001">
    <property type="protein sequence ID" value="OGM15700.1"/>
    <property type="molecule type" value="Genomic_DNA"/>
</dbReference>
<feature type="domain" description="Rhodanese" evidence="1">
    <location>
        <begin position="107"/>
        <end position="161"/>
    </location>
</feature>
<evidence type="ECO:0000313" key="3">
    <source>
        <dbReference type="Proteomes" id="UP000177382"/>
    </source>
</evidence>
<dbReference type="PROSITE" id="PS50206">
    <property type="entry name" value="RHODANESE_3"/>
    <property type="match status" value="1"/>
</dbReference>
<comment type="caution">
    <text evidence="2">The sequence shown here is derived from an EMBL/GenBank/DDBJ whole genome shotgun (WGS) entry which is preliminary data.</text>
</comment>
<dbReference type="AlphaFoldDB" id="A0A1F7XL31"/>
<dbReference type="Proteomes" id="UP000177382">
    <property type="component" value="Unassembled WGS sequence"/>
</dbReference>
<accession>A0A1F7XL31</accession>
<name>A0A1F7XL31_9BACT</name>
<dbReference type="Pfam" id="PF00581">
    <property type="entry name" value="Rhodanese"/>
    <property type="match status" value="1"/>
</dbReference>
<reference evidence="2 3" key="1">
    <citation type="journal article" date="2016" name="Nat. Commun.">
        <title>Thousands of microbial genomes shed light on interconnected biogeochemical processes in an aquifer system.</title>
        <authorList>
            <person name="Anantharaman K."/>
            <person name="Brown C.T."/>
            <person name="Hug L.A."/>
            <person name="Sharon I."/>
            <person name="Castelle C.J."/>
            <person name="Probst A.J."/>
            <person name="Thomas B.C."/>
            <person name="Singh A."/>
            <person name="Wilkins M.J."/>
            <person name="Karaoz U."/>
            <person name="Brodie E.L."/>
            <person name="Williams K.H."/>
            <person name="Hubbard S.S."/>
            <person name="Banfield J.F."/>
        </authorList>
    </citation>
    <scope>NUCLEOTIDE SEQUENCE [LARGE SCALE GENOMIC DNA]</scope>
</reference>